<evidence type="ECO:0000256" key="2">
    <source>
        <dbReference type="ARBA" id="ARBA00022801"/>
    </source>
</evidence>
<protein>
    <submittedName>
        <fullName evidence="7">P-loop containing nucleoside triphosphate hydrolase protein</fullName>
    </submittedName>
</protein>
<proteinExistence type="predicted"/>
<dbReference type="SUPFAM" id="SSF52540">
    <property type="entry name" value="P-loop containing nucleoside triphosphate hydrolases"/>
    <property type="match status" value="1"/>
</dbReference>
<dbReference type="CDD" id="cd01983">
    <property type="entry name" value="SIMIBI"/>
    <property type="match status" value="1"/>
</dbReference>
<dbReference type="Proteomes" id="UP000799767">
    <property type="component" value="Unassembled WGS sequence"/>
</dbReference>
<dbReference type="GO" id="GO:0016787">
    <property type="term" value="F:hydrolase activity"/>
    <property type="evidence" value="ECO:0007669"/>
    <property type="project" value="UniProtKB-KW"/>
</dbReference>
<name>A0A6A6Q2K6_9PEZI</name>
<keyword evidence="2 7" id="KW-0378">Hydrolase</keyword>
<keyword evidence="8" id="KW-1185">Reference proteome</keyword>
<dbReference type="GO" id="GO:0043139">
    <property type="term" value="F:5'-3' DNA helicase activity"/>
    <property type="evidence" value="ECO:0007669"/>
    <property type="project" value="TreeGrafter"/>
</dbReference>
<feature type="compositionally biased region" description="Polar residues" evidence="5">
    <location>
        <begin position="1132"/>
        <end position="1144"/>
    </location>
</feature>
<feature type="region of interest" description="Disordered" evidence="5">
    <location>
        <begin position="1128"/>
        <end position="1175"/>
    </location>
</feature>
<dbReference type="Pfam" id="PF13087">
    <property type="entry name" value="AAA_12"/>
    <property type="match status" value="1"/>
</dbReference>
<evidence type="ECO:0000313" key="8">
    <source>
        <dbReference type="Proteomes" id="UP000799767"/>
    </source>
</evidence>
<dbReference type="InterPro" id="IPR050534">
    <property type="entry name" value="Coronavir_polyprotein_1ab"/>
</dbReference>
<keyword evidence="3" id="KW-0347">Helicase</keyword>
<evidence type="ECO:0000256" key="3">
    <source>
        <dbReference type="ARBA" id="ARBA00022806"/>
    </source>
</evidence>
<dbReference type="GO" id="GO:0005524">
    <property type="term" value="F:ATP binding"/>
    <property type="evidence" value="ECO:0007669"/>
    <property type="project" value="UniProtKB-KW"/>
</dbReference>
<dbReference type="InterPro" id="IPR041679">
    <property type="entry name" value="DNA2/NAM7-like_C"/>
</dbReference>
<evidence type="ECO:0000259" key="6">
    <source>
        <dbReference type="Pfam" id="PF13087"/>
    </source>
</evidence>
<feature type="domain" description="DNA2/NAM7 helicase-like C-terminal" evidence="6">
    <location>
        <begin position="908"/>
        <end position="1120"/>
    </location>
</feature>
<accession>A0A6A6Q2K6</accession>
<dbReference type="EMBL" id="MU001632">
    <property type="protein sequence ID" value="KAF2486229.1"/>
    <property type="molecule type" value="Genomic_DNA"/>
</dbReference>
<dbReference type="Gene3D" id="3.40.50.300">
    <property type="entry name" value="P-loop containing nucleotide triphosphate hydrolases"/>
    <property type="match status" value="2"/>
</dbReference>
<dbReference type="GeneID" id="54473621"/>
<keyword evidence="1" id="KW-0547">Nucleotide-binding</keyword>
<dbReference type="AlphaFoldDB" id="A0A6A6Q2K6"/>
<feature type="region of interest" description="Disordered" evidence="5">
    <location>
        <begin position="1195"/>
        <end position="1216"/>
    </location>
</feature>
<reference evidence="7" key="1">
    <citation type="journal article" date="2020" name="Stud. Mycol.">
        <title>101 Dothideomycetes genomes: a test case for predicting lifestyles and emergence of pathogens.</title>
        <authorList>
            <person name="Haridas S."/>
            <person name="Albert R."/>
            <person name="Binder M."/>
            <person name="Bloem J."/>
            <person name="Labutti K."/>
            <person name="Salamov A."/>
            <person name="Andreopoulos B."/>
            <person name="Baker S."/>
            <person name="Barry K."/>
            <person name="Bills G."/>
            <person name="Bluhm B."/>
            <person name="Cannon C."/>
            <person name="Castanera R."/>
            <person name="Culley D."/>
            <person name="Daum C."/>
            <person name="Ezra D."/>
            <person name="Gonzalez J."/>
            <person name="Henrissat B."/>
            <person name="Kuo A."/>
            <person name="Liang C."/>
            <person name="Lipzen A."/>
            <person name="Lutzoni F."/>
            <person name="Magnuson J."/>
            <person name="Mondo S."/>
            <person name="Nolan M."/>
            <person name="Ohm R."/>
            <person name="Pangilinan J."/>
            <person name="Park H.-J."/>
            <person name="Ramirez L."/>
            <person name="Alfaro M."/>
            <person name="Sun H."/>
            <person name="Tritt A."/>
            <person name="Yoshinaga Y."/>
            <person name="Zwiers L.-H."/>
            <person name="Turgeon B."/>
            <person name="Goodwin S."/>
            <person name="Spatafora J."/>
            <person name="Crous P."/>
            <person name="Grigoriev I."/>
        </authorList>
    </citation>
    <scope>NUCLEOTIDE SEQUENCE</scope>
    <source>
        <strain evidence="7">CBS 113389</strain>
    </source>
</reference>
<sequence>MATLQDDTDTPGPHADAHTNDVVATTREDPDEADNSHQFDGHRLPLPMVIAKMPGHHEAMHEEHEEAALVKLMKVKASDGIDYFGVRDWPCSIAYFRTEEMPRNHFLPSGKSLDAPYDAEKVPEGEVKLLGFFSRLSIAPAIKLSFHLHRGMKNRKTNRHPHEHNGNVLFFFNTVYDHKSGKRVHCIRPGTFEIAWKHLEVHGKNKTAVEVPDPDEYYIEMSFVVDYAVVTNFNPPPDFPSLTSTERDFFKVLGAVCETSGTKVNIRLNPFRHEAARAEADGEVLALQQALEQFPALQATTETPVSRALRRGKNFFAYKPGSSERANVRHNAMFSRHTIVTAQTPFVAIPAANRFIDNTHGEIALGYGHHLDFIEECKRLKALENDTHVCTVHSVADSVVIAIRLSSIPDSGLESNVRTLHPNTKLELHIEGQAELEDVTVRGITTDLNLGVLPPSSIHVLVNAKYATTLNSYATAGLQAINARRFKVRIDVRINDSIIASHLDAIHKAYDVEALEGSGGNLLPLLLYDGLTEGASNPWAGCSNQELAKEAIEELKMKEAWTPMQAKVIDMSTAVKFRTGLVAGCGGSGKTLLQVHKGHAAVKAGDKVAYISTTDIVLDTLCKTYVQYYPDDEPPVRAYAMQLSVLSLADHGEKSQAGNFSEEELAIWTILEHKRKIADPSLFEIDDYSVEGHIRKHLQQGTVYRIRFTDGETESGDPVLDVKWPEDVDVFTYLRDSLRRINSAHEARVKKTTAPVRTPLAGGPQATQGANFRRSAYAAEVDGMTSSDPLFSPDEWRWMDQAWRACRRYVLANAKVLLCTAVNCGSREVRRWFASGDQDRVWLEVDEATTIHEASLLTPLAQCYPTWGHKIVSIWMYGDLKQFAPSVHGSNGDHDSATYNEFGAQIRLSLFLRLIRSGFPFIELTQQARMHSVLWEHVNRIFYDIPIASLENEDKFALEPGFESMVRELFHHPKDASLSDTQLRLAYFELPGPNLRRSSESGGSRANMANFLTVMNLIKGPLRKVYQHKMNDSVALITPYARQRRMYISAFARLRLLGWSEKELPLVTTVDSAAGVERDHVILDYVVTSKTHGGLGFMRLKDRACVAFTRARKVLWIVGSDFFDPKLPAKANPSSSQDKSAPESSQDKGAPGSGDGVRKKKSRNHRVDLSGQRMADSPLVEYRSICDQGGVLFRQPKPTIHENDWPADLRQQPDQA</sequence>
<dbReference type="OrthoDB" id="3907547at2759"/>
<evidence type="ECO:0000256" key="4">
    <source>
        <dbReference type="ARBA" id="ARBA00022840"/>
    </source>
</evidence>
<organism evidence="7 8">
    <name type="scientific">Neohortaea acidophila</name>
    <dbReference type="NCBI Taxonomy" id="245834"/>
    <lineage>
        <taxon>Eukaryota</taxon>
        <taxon>Fungi</taxon>
        <taxon>Dikarya</taxon>
        <taxon>Ascomycota</taxon>
        <taxon>Pezizomycotina</taxon>
        <taxon>Dothideomycetes</taxon>
        <taxon>Dothideomycetidae</taxon>
        <taxon>Mycosphaerellales</taxon>
        <taxon>Teratosphaeriaceae</taxon>
        <taxon>Neohortaea</taxon>
    </lineage>
</organism>
<feature type="region of interest" description="Disordered" evidence="5">
    <location>
        <begin position="1"/>
        <end position="41"/>
    </location>
</feature>
<dbReference type="RefSeq" id="XP_033592798.1">
    <property type="nucleotide sequence ID" value="XM_033732619.1"/>
</dbReference>
<evidence type="ECO:0000256" key="5">
    <source>
        <dbReference type="SAM" id="MobiDB-lite"/>
    </source>
</evidence>
<dbReference type="PANTHER" id="PTHR43788:SF16">
    <property type="entry name" value="HELICASE WITH ZINC FINGER 2"/>
    <property type="match status" value="1"/>
</dbReference>
<evidence type="ECO:0000313" key="7">
    <source>
        <dbReference type="EMBL" id="KAF2486229.1"/>
    </source>
</evidence>
<dbReference type="PANTHER" id="PTHR43788">
    <property type="entry name" value="DNA2/NAM7 HELICASE FAMILY MEMBER"/>
    <property type="match status" value="1"/>
</dbReference>
<dbReference type="InterPro" id="IPR027417">
    <property type="entry name" value="P-loop_NTPase"/>
</dbReference>
<evidence type="ECO:0000256" key="1">
    <source>
        <dbReference type="ARBA" id="ARBA00022741"/>
    </source>
</evidence>
<gene>
    <name evidence="7" type="ORF">BDY17DRAFT_291102</name>
</gene>
<keyword evidence="4" id="KW-0067">ATP-binding</keyword>